<keyword evidence="10" id="KW-1185">Reference proteome</keyword>
<name>A0A5S4GJE2_9ACTN</name>
<keyword evidence="2 5" id="KW-0694">RNA-binding</keyword>
<reference evidence="9 10" key="1">
    <citation type="submission" date="2019-05" db="EMBL/GenBank/DDBJ databases">
        <title>Draft genome sequence of Nonomuraea zeae DSM 100528.</title>
        <authorList>
            <person name="Saricaoglu S."/>
            <person name="Isik K."/>
        </authorList>
    </citation>
    <scope>NUCLEOTIDE SEQUENCE [LARGE SCALE GENOMIC DNA]</scope>
    <source>
        <strain evidence="9 10">DSM 100528</strain>
    </source>
</reference>
<dbReference type="Pfam" id="PF01386">
    <property type="entry name" value="Ribosomal_L25p"/>
    <property type="match status" value="1"/>
</dbReference>
<dbReference type="Gene3D" id="2.170.120.20">
    <property type="entry name" value="Ribosomal protein L25, beta domain"/>
    <property type="match status" value="1"/>
</dbReference>
<dbReference type="NCBIfam" id="NF004131">
    <property type="entry name" value="PRK05618.2-1"/>
    <property type="match status" value="1"/>
</dbReference>
<evidence type="ECO:0000256" key="2">
    <source>
        <dbReference type="ARBA" id="ARBA00022884"/>
    </source>
</evidence>
<gene>
    <name evidence="5" type="primary">rplY</name>
    <name evidence="5" type="synonym">ctc</name>
    <name evidence="9" type="ORF">ETD85_22030</name>
</gene>
<dbReference type="NCBIfam" id="TIGR00731">
    <property type="entry name" value="bL25_bact_ctc"/>
    <property type="match status" value="1"/>
</dbReference>
<dbReference type="AlphaFoldDB" id="A0A5S4GJE2"/>
<keyword evidence="1 5" id="KW-0699">rRNA-binding</keyword>
<evidence type="ECO:0000259" key="8">
    <source>
        <dbReference type="Pfam" id="PF14693"/>
    </source>
</evidence>
<dbReference type="GO" id="GO:0008097">
    <property type="term" value="F:5S rRNA binding"/>
    <property type="evidence" value="ECO:0007669"/>
    <property type="project" value="InterPro"/>
</dbReference>
<dbReference type="GO" id="GO:0003735">
    <property type="term" value="F:structural constituent of ribosome"/>
    <property type="evidence" value="ECO:0007669"/>
    <property type="project" value="InterPro"/>
</dbReference>
<feature type="domain" description="Large ribosomal subunit protein bL25 L25" evidence="7">
    <location>
        <begin position="6"/>
        <end position="90"/>
    </location>
</feature>
<dbReference type="PANTHER" id="PTHR33284:SF1">
    <property type="entry name" value="RIBOSOMAL PROTEIN L25_GLN-TRNA SYNTHETASE, ANTI-CODON-BINDING DOMAIN-CONTAINING PROTEIN"/>
    <property type="match status" value="1"/>
</dbReference>
<comment type="similarity">
    <text evidence="5">Belongs to the bacterial ribosomal protein bL25 family. CTC subfamily.</text>
</comment>
<evidence type="ECO:0000313" key="9">
    <source>
        <dbReference type="EMBL" id="TMR32681.1"/>
    </source>
</evidence>
<dbReference type="Pfam" id="PF14693">
    <property type="entry name" value="Ribosomal_TL5_C"/>
    <property type="match status" value="1"/>
</dbReference>
<comment type="caution">
    <text evidence="9">The sequence shown here is derived from an EMBL/GenBank/DDBJ whole genome shotgun (WGS) entry which is preliminary data.</text>
</comment>
<evidence type="ECO:0000256" key="4">
    <source>
        <dbReference type="ARBA" id="ARBA00023274"/>
    </source>
</evidence>
<dbReference type="InterPro" id="IPR020056">
    <property type="entry name" value="Rbsml_bL25/Gln-tRNA_synth_N"/>
</dbReference>
<dbReference type="InterPro" id="IPR037121">
    <property type="entry name" value="Ribosomal_bL25_C"/>
</dbReference>
<dbReference type="Gene3D" id="2.40.240.10">
    <property type="entry name" value="Ribosomal Protein L25, Chain P"/>
    <property type="match status" value="1"/>
</dbReference>
<comment type="function">
    <text evidence="5">This is one of the proteins that binds to the 5S RNA in the ribosome where it forms part of the central protuberance.</text>
</comment>
<evidence type="ECO:0000259" key="7">
    <source>
        <dbReference type="Pfam" id="PF01386"/>
    </source>
</evidence>
<evidence type="ECO:0000313" key="10">
    <source>
        <dbReference type="Proteomes" id="UP000306628"/>
    </source>
</evidence>
<evidence type="ECO:0000256" key="1">
    <source>
        <dbReference type="ARBA" id="ARBA00022730"/>
    </source>
</evidence>
<keyword evidence="3 5" id="KW-0689">Ribosomal protein</keyword>
<keyword evidence="4 5" id="KW-0687">Ribonucleoprotein</keyword>
<dbReference type="Proteomes" id="UP000306628">
    <property type="component" value="Unassembled WGS sequence"/>
</dbReference>
<organism evidence="9 10">
    <name type="scientific">Nonomuraea zeae</name>
    <dbReference type="NCBI Taxonomy" id="1642303"/>
    <lineage>
        <taxon>Bacteria</taxon>
        <taxon>Bacillati</taxon>
        <taxon>Actinomycetota</taxon>
        <taxon>Actinomycetes</taxon>
        <taxon>Streptosporangiales</taxon>
        <taxon>Streptosporangiaceae</taxon>
        <taxon>Nonomuraea</taxon>
    </lineage>
</organism>
<dbReference type="SUPFAM" id="SSF50715">
    <property type="entry name" value="Ribosomal protein L25-like"/>
    <property type="match status" value="1"/>
</dbReference>
<dbReference type="CDD" id="cd00495">
    <property type="entry name" value="Ribosomal_L25_TL5_CTC"/>
    <property type="match status" value="1"/>
</dbReference>
<protein>
    <recommendedName>
        <fullName evidence="5">Large ribosomal subunit protein bL25</fullName>
    </recommendedName>
    <alternativeName>
        <fullName evidence="5">General stress protein CTC</fullName>
    </alternativeName>
</protein>
<dbReference type="InterPro" id="IPR020930">
    <property type="entry name" value="Ribosomal_uL5_bac-type"/>
</dbReference>
<dbReference type="InterPro" id="IPR001021">
    <property type="entry name" value="Ribosomal_bL25_long"/>
</dbReference>
<dbReference type="InterPro" id="IPR020057">
    <property type="entry name" value="Ribosomal_bL25_b-dom"/>
</dbReference>
<dbReference type="GO" id="GO:0022625">
    <property type="term" value="C:cytosolic large ribosomal subunit"/>
    <property type="evidence" value="ECO:0007669"/>
    <property type="project" value="TreeGrafter"/>
</dbReference>
<dbReference type="OrthoDB" id="5242980at2"/>
<evidence type="ECO:0000256" key="5">
    <source>
        <dbReference type="HAMAP-Rule" id="MF_01334"/>
    </source>
</evidence>
<dbReference type="EMBL" id="VCKX01000066">
    <property type="protein sequence ID" value="TMR32681.1"/>
    <property type="molecule type" value="Genomic_DNA"/>
</dbReference>
<dbReference type="HAMAP" id="MF_01334">
    <property type="entry name" value="Ribosomal_bL25_CTC"/>
    <property type="match status" value="1"/>
</dbReference>
<evidence type="ECO:0000256" key="6">
    <source>
        <dbReference type="SAM" id="MobiDB-lite"/>
    </source>
</evidence>
<dbReference type="PANTHER" id="PTHR33284">
    <property type="entry name" value="RIBOSOMAL PROTEIN L25/GLN-TRNA SYNTHETASE, ANTI-CODON-BINDING DOMAIN-CONTAINING PROTEIN"/>
    <property type="match status" value="1"/>
</dbReference>
<feature type="compositionally biased region" description="Low complexity" evidence="6">
    <location>
        <begin position="188"/>
        <end position="212"/>
    </location>
</feature>
<accession>A0A5S4GJE2</accession>
<evidence type="ECO:0000256" key="3">
    <source>
        <dbReference type="ARBA" id="ARBA00022980"/>
    </source>
</evidence>
<proteinExistence type="inferred from homology"/>
<feature type="domain" description="Large ribosomal subunit protein bL25 beta" evidence="8">
    <location>
        <begin position="98"/>
        <end position="175"/>
    </location>
</feature>
<comment type="subunit">
    <text evidence="5">Part of the 50S ribosomal subunit; part of the 5S rRNA/L5/L18/L25 subcomplex. Contacts the 5S rRNA. Binds to the 5S rRNA independently of L5 and L18.</text>
</comment>
<sequence length="212" mass="22119">MSEVRIAAEPRTEFGKGAARKIRRADKVPAVLYGHGIDPKHLTLPGHEVLLALRTPNVLIHLAGDGVDELALPKGVQRDPIKGFVEHVDLLLVKRGEKVTVEIPVTTVGDVNSEGLLDQQLVSVAVEAEATHIPTGVEVDVEGLTIGTVVTAADLKLPKGTTLIADPEVVVLHVISKPVEEPTEEEAAAAAAAEGEAAEAAAESESAEAAAE</sequence>
<feature type="region of interest" description="Disordered" evidence="6">
    <location>
        <begin position="181"/>
        <end position="212"/>
    </location>
</feature>
<dbReference type="RefSeq" id="WP_138691649.1">
    <property type="nucleotide sequence ID" value="NZ_JBHSAZ010000112.1"/>
</dbReference>
<dbReference type="InterPro" id="IPR029751">
    <property type="entry name" value="Ribosomal_L25_dom"/>
</dbReference>
<dbReference type="GO" id="GO:0006412">
    <property type="term" value="P:translation"/>
    <property type="evidence" value="ECO:0007669"/>
    <property type="project" value="UniProtKB-UniRule"/>
</dbReference>
<dbReference type="InterPro" id="IPR011035">
    <property type="entry name" value="Ribosomal_bL25/Gln-tRNA_synth"/>
</dbReference>